<protein>
    <recommendedName>
        <fullName evidence="5">Myb-like domain-containing protein</fullName>
    </recommendedName>
</protein>
<organism evidence="3 4">
    <name type="scientific">Saprolegnia diclina (strain VS20)</name>
    <dbReference type="NCBI Taxonomy" id="1156394"/>
    <lineage>
        <taxon>Eukaryota</taxon>
        <taxon>Sar</taxon>
        <taxon>Stramenopiles</taxon>
        <taxon>Oomycota</taxon>
        <taxon>Saprolegniomycetes</taxon>
        <taxon>Saprolegniales</taxon>
        <taxon>Saprolegniaceae</taxon>
        <taxon>Saprolegnia</taxon>
    </lineage>
</organism>
<dbReference type="AlphaFoldDB" id="T0Q7M6"/>
<feature type="domain" description="HTH myb-type" evidence="2">
    <location>
        <begin position="73"/>
        <end position="135"/>
    </location>
</feature>
<dbReference type="OrthoDB" id="2143914at2759"/>
<dbReference type="GO" id="GO:0000978">
    <property type="term" value="F:RNA polymerase II cis-regulatory region sequence-specific DNA binding"/>
    <property type="evidence" value="ECO:0007669"/>
    <property type="project" value="TreeGrafter"/>
</dbReference>
<dbReference type="Proteomes" id="UP000030762">
    <property type="component" value="Unassembled WGS sequence"/>
</dbReference>
<dbReference type="SUPFAM" id="SSF46689">
    <property type="entry name" value="Homeodomain-like"/>
    <property type="match status" value="1"/>
</dbReference>
<dbReference type="CDD" id="cd00167">
    <property type="entry name" value="SANT"/>
    <property type="match status" value="2"/>
</dbReference>
<dbReference type="PROSITE" id="PS50090">
    <property type="entry name" value="MYB_LIKE"/>
    <property type="match status" value="2"/>
</dbReference>
<feature type="domain" description="Myb-like" evidence="1">
    <location>
        <begin position="73"/>
        <end position="131"/>
    </location>
</feature>
<dbReference type="RefSeq" id="XP_008612674.1">
    <property type="nucleotide sequence ID" value="XM_008614452.1"/>
</dbReference>
<evidence type="ECO:0008006" key="5">
    <source>
        <dbReference type="Google" id="ProtNLM"/>
    </source>
</evidence>
<dbReference type="GeneID" id="19949287"/>
<dbReference type="InterPro" id="IPR017930">
    <property type="entry name" value="Myb_dom"/>
</dbReference>
<dbReference type="Pfam" id="PF13921">
    <property type="entry name" value="Myb_DNA-bind_6"/>
    <property type="match status" value="1"/>
</dbReference>
<dbReference type="VEuPathDB" id="FungiDB:SDRG_08560"/>
<accession>T0Q7M6</accession>
<dbReference type="OMA" id="HWEDHIN"/>
<dbReference type="STRING" id="1156394.T0Q7M6"/>
<gene>
    <name evidence="3" type="ORF">SDRG_08560</name>
</gene>
<dbReference type="PANTHER" id="PTHR45614">
    <property type="entry name" value="MYB PROTEIN-RELATED"/>
    <property type="match status" value="1"/>
</dbReference>
<dbReference type="EMBL" id="JH767157">
    <property type="protein sequence ID" value="EQC33879.1"/>
    <property type="molecule type" value="Genomic_DNA"/>
</dbReference>
<dbReference type="eggNOG" id="KOG0048">
    <property type="taxonomic scope" value="Eukaryota"/>
</dbReference>
<reference evidence="3 4" key="1">
    <citation type="submission" date="2012-04" db="EMBL/GenBank/DDBJ databases">
        <title>The Genome Sequence of Saprolegnia declina VS20.</title>
        <authorList>
            <consortium name="The Broad Institute Genome Sequencing Platform"/>
            <person name="Russ C."/>
            <person name="Nusbaum C."/>
            <person name="Tyler B."/>
            <person name="van West P."/>
            <person name="Dieguez-Uribeondo J."/>
            <person name="de Bruijn I."/>
            <person name="Tripathy S."/>
            <person name="Jiang R."/>
            <person name="Young S.K."/>
            <person name="Zeng Q."/>
            <person name="Gargeya S."/>
            <person name="Fitzgerald M."/>
            <person name="Haas B."/>
            <person name="Abouelleil A."/>
            <person name="Alvarado L."/>
            <person name="Arachchi H.M."/>
            <person name="Berlin A."/>
            <person name="Chapman S.B."/>
            <person name="Goldberg J."/>
            <person name="Griggs A."/>
            <person name="Gujja S."/>
            <person name="Hansen M."/>
            <person name="Howarth C."/>
            <person name="Imamovic A."/>
            <person name="Larimer J."/>
            <person name="McCowen C."/>
            <person name="Montmayeur A."/>
            <person name="Murphy C."/>
            <person name="Neiman D."/>
            <person name="Pearson M."/>
            <person name="Priest M."/>
            <person name="Roberts A."/>
            <person name="Saif S."/>
            <person name="Shea T."/>
            <person name="Sisk P."/>
            <person name="Sykes S."/>
            <person name="Wortman J."/>
            <person name="Nusbaum C."/>
            <person name="Birren B."/>
        </authorList>
    </citation>
    <scope>NUCLEOTIDE SEQUENCE [LARGE SCALE GENOMIC DNA]</scope>
    <source>
        <strain evidence="3 4">VS20</strain>
    </source>
</reference>
<dbReference type="InterPro" id="IPR009057">
    <property type="entry name" value="Homeodomain-like_sf"/>
</dbReference>
<dbReference type="PROSITE" id="PS51294">
    <property type="entry name" value="HTH_MYB"/>
    <property type="match status" value="1"/>
</dbReference>
<evidence type="ECO:0000259" key="2">
    <source>
        <dbReference type="PROSITE" id="PS51294"/>
    </source>
</evidence>
<evidence type="ECO:0000259" key="1">
    <source>
        <dbReference type="PROSITE" id="PS50090"/>
    </source>
</evidence>
<dbReference type="SMART" id="SM00717">
    <property type="entry name" value="SANT"/>
    <property type="match status" value="2"/>
</dbReference>
<dbReference type="GO" id="GO:0005634">
    <property type="term" value="C:nucleus"/>
    <property type="evidence" value="ECO:0007669"/>
    <property type="project" value="TreeGrafter"/>
</dbReference>
<evidence type="ECO:0000313" key="3">
    <source>
        <dbReference type="EMBL" id="EQC33879.1"/>
    </source>
</evidence>
<keyword evidence="4" id="KW-1185">Reference proteome</keyword>
<feature type="domain" description="Myb-like" evidence="1">
    <location>
        <begin position="19"/>
        <end position="72"/>
    </location>
</feature>
<proteinExistence type="predicted"/>
<dbReference type="GO" id="GO:0000981">
    <property type="term" value="F:DNA-binding transcription factor activity, RNA polymerase II-specific"/>
    <property type="evidence" value="ECO:0007669"/>
    <property type="project" value="TreeGrafter"/>
</dbReference>
<evidence type="ECO:0000313" key="4">
    <source>
        <dbReference type="Proteomes" id="UP000030762"/>
    </source>
</evidence>
<dbReference type="Gene3D" id="1.10.10.60">
    <property type="entry name" value="Homeodomain-like"/>
    <property type="match status" value="2"/>
</dbReference>
<dbReference type="InterPro" id="IPR001005">
    <property type="entry name" value="SANT/Myb"/>
</dbReference>
<sequence>MQEPRGSSTVSAASAVGSEARWRREEMALLESIMQTSYPGWTETTVVDWTAVATQVGSRDVWQCKQKWMRSLRPGLNLGPWSDQEDRLLMDVMAALPSPARVDWRQVAYDLEKSNFRRSMKQVKEHWEDHINPAIVPIHEVPLTKAELAIIRETVMAYPHSGKLWVLLIRNVNDVIKTNADVMTELLSGRGPGGQNLTPVRSKSDLKKSLQKMVTRIQKEQAALAPAPPSSDSTLFRKTTLWETPGRLSVKRRTSARATASSSPATLPVAPALEPVMNPNALLAPAITAVHEASRAMGCSLDETLALLRDAISASVPDPPTTEVDATTSFLRLPPADTMREADLRSDDLSPAQLLVGLRTSDPATIA</sequence>
<name>T0Q7M6_SAPDV</name>
<dbReference type="InterPro" id="IPR050560">
    <property type="entry name" value="MYB_TF"/>
</dbReference>
<dbReference type="InParanoid" id="T0Q7M6"/>